<accession>A0A0G0JX84</accession>
<dbReference type="AlphaFoldDB" id="A0A0G0JX84"/>
<evidence type="ECO:0000313" key="1">
    <source>
        <dbReference type="EMBL" id="KKQ71177.1"/>
    </source>
</evidence>
<organism evidence="1 2">
    <name type="scientific">Candidatus Falkowbacteria bacterium GW2011_GWE1_38_31</name>
    <dbReference type="NCBI Taxonomy" id="1618638"/>
    <lineage>
        <taxon>Bacteria</taxon>
        <taxon>Candidatus Falkowiibacteriota</taxon>
    </lineage>
</organism>
<comment type="caution">
    <text evidence="1">The sequence shown here is derived from an EMBL/GenBank/DDBJ whole genome shotgun (WGS) entry which is preliminary data.</text>
</comment>
<sequence>MYKQIFQKAGLTPTQSAIMEYLFNKKEDKASEIAKQIKKSRAIVYKDLEEMVVLNIVERVEKPNAISYFRIGHPAQMEKFFDQKERQIKKDRELFNNYLPDMVSSYNLLSNKPGVRYYEGEEGIWKILNDTLTAKTEILTIADVEAVDKYLREINKEYVAKRNKKGIKKRLLALDSPYARNHFSSASELTDVKLINLQITPFSTSLHIYDNKIAYITMTEKNLTGTLIEDENIYSMHKALFEFIWVT</sequence>
<dbReference type="EMBL" id="LBUU01000001">
    <property type="protein sequence ID" value="KKQ71177.1"/>
    <property type="molecule type" value="Genomic_DNA"/>
</dbReference>
<evidence type="ECO:0008006" key="3">
    <source>
        <dbReference type="Google" id="ProtNLM"/>
    </source>
</evidence>
<dbReference type="SUPFAM" id="SSF46785">
    <property type="entry name" value="Winged helix' DNA-binding domain"/>
    <property type="match status" value="1"/>
</dbReference>
<gene>
    <name evidence="1" type="ORF">US91_C0001G0104</name>
</gene>
<dbReference type="Proteomes" id="UP000034022">
    <property type="component" value="Unassembled WGS sequence"/>
</dbReference>
<dbReference type="Gene3D" id="1.10.10.10">
    <property type="entry name" value="Winged helix-like DNA-binding domain superfamily/Winged helix DNA-binding domain"/>
    <property type="match status" value="1"/>
</dbReference>
<dbReference type="InterPro" id="IPR036388">
    <property type="entry name" value="WH-like_DNA-bd_sf"/>
</dbReference>
<name>A0A0G0JX84_9BACT</name>
<protein>
    <recommendedName>
        <fullName evidence="3">Transcription regulator TrmB N-terminal domain-containing protein</fullName>
    </recommendedName>
</protein>
<evidence type="ECO:0000313" key="2">
    <source>
        <dbReference type="Proteomes" id="UP000034022"/>
    </source>
</evidence>
<dbReference type="InterPro" id="IPR036390">
    <property type="entry name" value="WH_DNA-bd_sf"/>
</dbReference>
<proteinExistence type="predicted"/>
<reference evidence="1 2" key="1">
    <citation type="journal article" date="2015" name="Nature">
        <title>rRNA introns, odd ribosomes, and small enigmatic genomes across a large radiation of phyla.</title>
        <authorList>
            <person name="Brown C.T."/>
            <person name="Hug L.A."/>
            <person name="Thomas B.C."/>
            <person name="Sharon I."/>
            <person name="Castelle C.J."/>
            <person name="Singh A."/>
            <person name="Wilkins M.J."/>
            <person name="Williams K.H."/>
            <person name="Banfield J.F."/>
        </authorList>
    </citation>
    <scope>NUCLEOTIDE SEQUENCE [LARGE SCALE GENOMIC DNA]</scope>
</reference>